<keyword evidence="2" id="KW-1185">Reference proteome</keyword>
<reference evidence="2" key="1">
    <citation type="submission" date="2011-08" db="EMBL/GenBank/DDBJ databases">
        <authorList>
            <person name="Rombauts S."/>
        </authorList>
    </citation>
    <scope>NUCLEOTIDE SEQUENCE</scope>
    <source>
        <strain evidence="2">London</strain>
    </source>
</reference>
<evidence type="ECO:0000313" key="2">
    <source>
        <dbReference type="Proteomes" id="UP000015104"/>
    </source>
</evidence>
<dbReference type="HOGENOM" id="CLU_3360287_0_0_1"/>
<evidence type="ECO:0000313" key="1">
    <source>
        <dbReference type="EnsemblMetazoa" id="tetur03g01440.1"/>
    </source>
</evidence>
<organism evidence="1 2">
    <name type="scientific">Tetranychus urticae</name>
    <name type="common">Two-spotted spider mite</name>
    <dbReference type="NCBI Taxonomy" id="32264"/>
    <lineage>
        <taxon>Eukaryota</taxon>
        <taxon>Metazoa</taxon>
        <taxon>Ecdysozoa</taxon>
        <taxon>Arthropoda</taxon>
        <taxon>Chelicerata</taxon>
        <taxon>Arachnida</taxon>
        <taxon>Acari</taxon>
        <taxon>Acariformes</taxon>
        <taxon>Trombidiformes</taxon>
        <taxon>Prostigmata</taxon>
        <taxon>Eleutherengona</taxon>
        <taxon>Raphignathae</taxon>
        <taxon>Tetranychoidea</taxon>
        <taxon>Tetranychidae</taxon>
        <taxon>Tetranychus</taxon>
    </lineage>
</organism>
<dbReference type="AlphaFoldDB" id="T1JYS9"/>
<dbReference type="EnsemblMetazoa" id="tetur03g01440.1">
    <property type="protein sequence ID" value="tetur03g01440.1"/>
    <property type="gene ID" value="tetur03g01440"/>
</dbReference>
<protein>
    <submittedName>
        <fullName evidence="1">Uncharacterized protein</fullName>
    </submittedName>
</protein>
<reference evidence="1" key="2">
    <citation type="submission" date="2015-06" db="UniProtKB">
        <authorList>
            <consortium name="EnsemblMetazoa"/>
        </authorList>
    </citation>
    <scope>IDENTIFICATION</scope>
</reference>
<name>T1JYS9_TETUR</name>
<dbReference type="Proteomes" id="UP000015104">
    <property type="component" value="Unassembled WGS sequence"/>
</dbReference>
<proteinExistence type="predicted"/>
<dbReference type="EMBL" id="CAEY01001109">
    <property type="status" value="NOT_ANNOTATED_CDS"/>
    <property type="molecule type" value="Genomic_DNA"/>
</dbReference>
<accession>T1JYS9</accession>
<sequence length="36" mass="4037">MMIEVDCIGHTDHQCTKIERASFSSTKIGTLRRAEA</sequence>